<dbReference type="Gene3D" id="3.40.630.30">
    <property type="match status" value="1"/>
</dbReference>
<accession>A0A060A177</accession>
<dbReference type="Proteomes" id="UP000005522">
    <property type="component" value="Chromosome"/>
</dbReference>
<evidence type="ECO:0000313" key="8">
    <source>
        <dbReference type="Proteomes" id="UP000005522"/>
    </source>
</evidence>
<keyword evidence="3 5" id="KW-0808">Transferase</keyword>
<name>A0A060A177_ACICK</name>
<dbReference type="Pfam" id="PF00583">
    <property type="entry name" value="Acetyltransf_1"/>
    <property type="match status" value="1"/>
</dbReference>
<dbReference type="HOGENOM" id="CLU_013985_23_2_6"/>
<reference evidence="7 8" key="1">
    <citation type="journal article" date="2009" name="J. Bacteriol.">
        <title>Draft genome sequence of the extremely acidophilic bacterium Acidithiobacillus caldus ATCC 51756 reveals metabolic versatility in the genus Acidithiobacillus.</title>
        <authorList>
            <person name="Valdes J."/>
            <person name="Quatrini R."/>
            <person name="Hallberg K."/>
            <person name="Dopson M."/>
            <person name="Valenzuela P.D."/>
            <person name="Holmes D.S."/>
        </authorList>
    </citation>
    <scope>NUCLEOTIDE SEQUENCE [LARGE SCALE GENOMIC DNA]</scope>
    <source>
        <strain evidence="8">ATCC 51756 / DSM 8584 / KU</strain>
    </source>
</reference>
<dbReference type="CDD" id="cd04301">
    <property type="entry name" value="NAT_SF"/>
    <property type="match status" value="1"/>
</dbReference>
<dbReference type="GO" id="GO:0008999">
    <property type="term" value="F:protein-N-terminal-alanine acetyltransferase activity"/>
    <property type="evidence" value="ECO:0007669"/>
    <property type="project" value="UniProtKB-UniRule"/>
</dbReference>
<organism evidence="7 8">
    <name type="scientific">Acidithiobacillus caldus (strain ATCC 51756 / DSM 8584 / KU)</name>
    <dbReference type="NCBI Taxonomy" id="637389"/>
    <lineage>
        <taxon>Bacteria</taxon>
        <taxon>Pseudomonadati</taxon>
        <taxon>Pseudomonadota</taxon>
        <taxon>Acidithiobacillia</taxon>
        <taxon>Acidithiobacillales</taxon>
        <taxon>Acidithiobacillaceae</taxon>
        <taxon>Acidithiobacillus</taxon>
    </lineage>
</organism>
<evidence type="ECO:0000256" key="3">
    <source>
        <dbReference type="ARBA" id="ARBA00022679"/>
    </source>
</evidence>
<evidence type="ECO:0000259" key="6">
    <source>
        <dbReference type="PROSITE" id="PS51186"/>
    </source>
</evidence>
<dbReference type="KEGG" id="acz:Acaty_c2157"/>
<evidence type="ECO:0000313" key="7">
    <source>
        <dbReference type="EMBL" id="AIA56011.1"/>
    </source>
</evidence>
<evidence type="ECO:0000256" key="5">
    <source>
        <dbReference type="HAMAP-Rule" id="MF_02210"/>
    </source>
</evidence>
<comment type="similarity">
    <text evidence="1 5">Belongs to the acetyltransferase family. RimI subfamily.</text>
</comment>
<dbReference type="GO" id="GO:0005737">
    <property type="term" value="C:cytoplasm"/>
    <property type="evidence" value="ECO:0007669"/>
    <property type="project" value="UniProtKB-SubCell"/>
</dbReference>
<dbReference type="InterPro" id="IPR043690">
    <property type="entry name" value="RimI"/>
</dbReference>
<keyword evidence="2 5" id="KW-0963">Cytoplasm</keyword>
<feature type="binding site" evidence="5">
    <location>
        <begin position="77"/>
        <end position="82"/>
    </location>
    <ligand>
        <name>acetyl-CoA</name>
        <dbReference type="ChEBI" id="CHEBI:57288"/>
    </ligand>
</feature>
<dbReference type="NCBIfam" id="TIGR01575">
    <property type="entry name" value="rimI"/>
    <property type="match status" value="1"/>
</dbReference>
<dbReference type="EMBL" id="CP005986">
    <property type="protein sequence ID" value="AIA56011.1"/>
    <property type="molecule type" value="Genomic_DNA"/>
</dbReference>
<dbReference type="RefSeq" id="WP_004868476.1">
    <property type="nucleotide sequence ID" value="NZ_CP005986.1"/>
</dbReference>
<keyword evidence="4 5" id="KW-0012">Acyltransferase</keyword>
<dbReference type="AlphaFoldDB" id="A0A060A177"/>
<dbReference type="PANTHER" id="PTHR43420:SF44">
    <property type="entry name" value="ACETYLTRANSFERASE YPEA"/>
    <property type="match status" value="1"/>
</dbReference>
<feature type="active site" description="Proton acceptor" evidence="5">
    <location>
        <position position="103"/>
    </location>
</feature>
<dbReference type="GeneID" id="92932227"/>
<sequence length="173" mass="18797">MHLRPMAAEDLDAVAALEAAISPGPWTRGIFRDCLMAGYDAWVGVDTADRLLAFGILSTGAAEAHILNLGVDPASRRRGYGRRMLRHLLCRARRVGAERAFLEVRVSNLAAQNLYRSLGFHEIGVRLNYYRNPEGREDALVLSLSLDAMGTLGDDSEYAADLGGRSDPGSAPQ</sequence>
<comment type="subcellular location">
    <subcellularLocation>
        <location evidence="5">Cytoplasm</location>
    </subcellularLocation>
</comment>
<evidence type="ECO:0000256" key="4">
    <source>
        <dbReference type="ARBA" id="ARBA00023315"/>
    </source>
</evidence>
<evidence type="ECO:0000256" key="1">
    <source>
        <dbReference type="ARBA" id="ARBA00005395"/>
    </source>
</evidence>
<feature type="active site" description="Proton donor" evidence="5">
    <location>
        <position position="115"/>
    </location>
</feature>
<proteinExistence type="inferred from homology"/>
<dbReference type="PANTHER" id="PTHR43420">
    <property type="entry name" value="ACETYLTRANSFERASE"/>
    <property type="match status" value="1"/>
</dbReference>
<feature type="domain" description="N-acetyltransferase" evidence="6">
    <location>
        <begin position="1"/>
        <end position="147"/>
    </location>
</feature>
<comment type="function">
    <text evidence="5">Acetylates the N-terminal alanine of ribosomal protein bS18.</text>
</comment>
<feature type="binding site" evidence="5">
    <location>
        <begin position="69"/>
        <end position="71"/>
    </location>
    <ligand>
        <name>acetyl-CoA</name>
        <dbReference type="ChEBI" id="CHEBI:57288"/>
    </ligand>
</feature>
<dbReference type="InterPro" id="IPR006464">
    <property type="entry name" value="AcTrfase_RimI/Ard1"/>
</dbReference>
<dbReference type="SUPFAM" id="SSF55729">
    <property type="entry name" value="Acyl-CoA N-acyltransferases (Nat)"/>
    <property type="match status" value="1"/>
</dbReference>
<dbReference type="InterPro" id="IPR016181">
    <property type="entry name" value="Acyl_CoA_acyltransferase"/>
</dbReference>
<dbReference type="InterPro" id="IPR050680">
    <property type="entry name" value="YpeA/RimI_acetyltransf"/>
</dbReference>
<dbReference type="HAMAP" id="MF_02210">
    <property type="entry name" value="RimI"/>
    <property type="match status" value="1"/>
</dbReference>
<dbReference type="EC" id="2.3.1.266" evidence="5"/>
<dbReference type="PROSITE" id="PS51186">
    <property type="entry name" value="GNAT"/>
    <property type="match status" value="1"/>
</dbReference>
<dbReference type="eggNOG" id="COG0456">
    <property type="taxonomic scope" value="Bacteria"/>
</dbReference>
<gene>
    <name evidence="5" type="primary">rimI</name>
    <name evidence="7" type="ORF">Acaty_c2157</name>
</gene>
<comment type="catalytic activity">
    <reaction evidence="5">
        <text>N-terminal L-alanyl-[ribosomal protein bS18] + acetyl-CoA = N-terminal N(alpha)-acetyl-L-alanyl-[ribosomal protein bS18] + CoA + H(+)</text>
        <dbReference type="Rhea" id="RHEA:43756"/>
        <dbReference type="Rhea" id="RHEA-COMP:10676"/>
        <dbReference type="Rhea" id="RHEA-COMP:10677"/>
        <dbReference type="ChEBI" id="CHEBI:15378"/>
        <dbReference type="ChEBI" id="CHEBI:57287"/>
        <dbReference type="ChEBI" id="CHEBI:57288"/>
        <dbReference type="ChEBI" id="CHEBI:64718"/>
        <dbReference type="ChEBI" id="CHEBI:83683"/>
        <dbReference type="EC" id="2.3.1.266"/>
    </reaction>
</comment>
<dbReference type="InterPro" id="IPR000182">
    <property type="entry name" value="GNAT_dom"/>
</dbReference>
<evidence type="ECO:0000256" key="2">
    <source>
        <dbReference type="ARBA" id="ARBA00022490"/>
    </source>
</evidence>
<protein>
    <recommendedName>
        <fullName evidence="5">[Ribosomal protein bS18]-alanine N-acetyltransferase</fullName>
        <ecNumber evidence="5">2.3.1.266</ecNumber>
    </recommendedName>
</protein>
<feature type="binding site" evidence="5">
    <location>
        <position position="108"/>
    </location>
    <ligand>
        <name>acetyl-CoA</name>
        <dbReference type="ChEBI" id="CHEBI:57288"/>
    </ligand>
</feature>